<protein>
    <recommendedName>
        <fullName evidence="4">Integral membrane protein</fullName>
    </recommendedName>
</protein>
<reference evidence="3" key="1">
    <citation type="submission" date="2023-07" db="EMBL/GenBank/DDBJ databases">
        <title>30 novel species of actinomycetes from the DSMZ collection.</title>
        <authorList>
            <person name="Nouioui I."/>
        </authorList>
    </citation>
    <scope>NUCLEOTIDE SEQUENCE [LARGE SCALE GENOMIC DNA]</scope>
    <source>
        <strain evidence="3">DSM 44917</strain>
    </source>
</reference>
<feature type="transmembrane region" description="Helical" evidence="1">
    <location>
        <begin position="23"/>
        <end position="47"/>
    </location>
</feature>
<evidence type="ECO:0000313" key="3">
    <source>
        <dbReference type="Proteomes" id="UP001183388"/>
    </source>
</evidence>
<name>A0ABU2LFE0_9ACTN</name>
<dbReference type="Proteomes" id="UP001183388">
    <property type="component" value="Unassembled WGS sequence"/>
</dbReference>
<evidence type="ECO:0000313" key="2">
    <source>
        <dbReference type="EMBL" id="MDT0310296.1"/>
    </source>
</evidence>
<keyword evidence="1" id="KW-1133">Transmembrane helix</keyword>
<keyword evidence="3" id="KW-1185">Reference proteome</keyword>
<proteinExistence type="predicted"/>
<accession>A0ABU2LFE0</accession>
<keyword evidence="1" id="KW-0812">Transmembrane</keyword>
<feature type="transmembrane region" description="Helical" evidence="1">
    <location>
        <begin position="99"/>
        <end position="118"/>
    </location>
</feature>
<evidence type="ECO:0000256" key="1">
    <source>
        <dbReference type="SAM" id="Phobius"/>
    </source>
</evidence>
<feature type="transmembrane region" description="Helical" evidence="1">
    <location>
        <begin position="67"/>
        <end position="87"/>
    </location>
</feature>
<evidence type="ECO:0008006" key="4">
    <source>
        <dbReference type="Google" id="ProtNLM"/>
    </source>
</evidence>
<comment type="caution">
    <text evidence="2">The sequence shown here is derived from an EMBL/GenBank/DDBJ whole genome shotgun (WGS) entry which is preliminary data.</text>
</comment>
<organism evidence="2 3">
    <name type="scientific">Streptomyces boetiae</name>
    <dbReference type="NCBI Taxonomy" id="3075541"/>
    <lineage>
        <taxon>Bacteria</taxon>
        <taxon>Bacillati</taxon>
        <taxon>Actinomycetota</taxon>
        <taxon>Actinomycetes</taxon>
        <taxon>Kitasatosporales</taxon>
        <taxon>Streptomycetaceae</taxon>
        <taxon>Streptomyces</taxon>
    </lineage>
</organism>
<keyword evidence="1" id="KW-0472">Membrane</keyword>
<sequence>MSISQEGSTAPAPAGPATQPGRVMAITALVATLPLWFLGYLTLLGAAMATGGGDERYDEAFECVAPWVFWAWVVSVAGAIVLCALLPGRGEGREAARRWVASAQFVLLVVPTIVMWNLPFPD</sequence>
<gene>
    <name evidence="2" type="ORF">RM780_25590</name>
</gene>
<dbReference type="EMBL" id="JAVREN010000064">
    <property type="protein sequence ID" value="MDT0310296.1"/>
    <property type="molecule type" value="Genomic_DNA"/>
</dbReference>
<dbReference type="RefSeq" id="WP_311633267.1">
    <property type="nucleotide sequence ID" value="NZ_JAVREN010000064.1"/>
</dbReference>